<evidence type="ECO:0000313" key="9">
    <source>
        <dbReference type="EMBL" id="SCM56886.1"/>
    </source>
</evidence>
<evidence type="ECO:0000256" key="7">
    <source>
        <dbReference type="ARBA" id="ARBA00044951"/>
    </source>
</evidence>
<comment type="cofactor">
    <cofactor evidence="1">
        <name>Mn(2+)</name>
        <dbReference type="ChEBI" id="CHEBI:29035"/>
    </cofactor>
</comment>
<dbReference type="STRING" id="1642646.ING2E5A_1088"/>
<keyword evidence="10" id="KW-1185">Reference proteome</keyword>
<evidence type="ECO:0000313" key="10">
    <source>
        <dbReference type="Proteomes" id="UP000178485"/>
    </source>
</evidence>
<dbReference type="RefSeq" id="WP_071136493.1">
    <property type="nucleotide sequence ID" value="NZ_DUQN01000061.1"/>
</dbReference>
<organism evidence="9 10">
    <name type="scientific">Petrimonas mucosa</name>
    <dbReference type="NCBI Taxonomy" id="1642646"/>
    <lineage>
        <taxon>Bacteria</taxon>
        <taxon>Pseudomonadati</taxon>
        <taxon>Bacteroidota</taxon>
        <taxon>Bacteroidia</taxon>
        <taxon>Bacteroidales</taxon>
        <taxon>Dysgonomonadaceae</taxon>
        <taxon>Petrimonas</taxon>
    </lineage>
</organism>
<keyword evidence="5" id="KW-0119">Carbohydrate metabolism</keyword>
<gene>
    <name evidence="9" type="ORF">ING2E5A_1088</name>
</gene>
<reference evidence="9 10" key="1">
    <citation type="submission" date="2016-08" db="EMBL/GenBank/DDBJ databases">
        <authorList>
            <person name="Seilhamer J.J."/>
        </authorList>
    </citation>
    <scope>NUCLEOTIDE SEQUENCE [LARGE SCALE GENOMIC DNA]</scope>
    <source>
        <strain evidence="9">ING2-E5A</strain>
    </source>
</reference>
<comment type="similarity">
    <text evidence="7">Belongs to the D-lyxose ketol-isomerase family.</text>
</comment>
<dbReference type="AlphaFoldDB" id="A0A1G4G601"/>
<dbReference type="Pfam" id="PF07385">
    <property type="entry name" value="Lyx_isomer"/>
    <property type="match status" value="1"/>
</dbReference>
<keyword evidence="4" id="KW-0413">Isomerase</keyword>
<accession>A0A1G4G601</accession>
<dbReference type="Proteomes" id="UP000178485">
    <property type="component" value="Chromosome i"/>
</dbReference>
<evidence type="ECO:0000256" key="1">
    <source>
        <dbReference type="ARBA" id="ARBA00001936"/>
    </source>
</evidence>
<dbReference type="InterPro" id="IPR010864">
    <property type="entry name" value="D-lyxose_isomer"/>
</dbReference>
<dbReference type="InterPro" id="IPR014710">
    <property type="entry name" value="RmlC-like_jellyroll"/>
</dbReference>
<evidence type="ECO:0000256" key="8">
    <source>
        <dbReference type="ARBA" id="ARBA00044972"/>
    </source>
</evidence>
<evidence type="ECO:0000256" key="6">
    <source>
        <dbReference type="ARBA" id="ARBA00044907"/>
    </source>
</evidence>
<dbReference type="KEGG" id="pmuc:ING2E5A_1088"/>
<keyword evidence="3" id="KW-0464">Manganese</keyword>
<evidence type="ECO:0000256" key="5">
    <source>
        <dbReference type="ARBA" id="ARBA00023277"/>
    </source>
</evidence>
<dbReference type="EC" id="5.3.1.15" evidence="8"/>
<evidence type="ECO:0000256" key="3">
    <source>
        <dbReference type="ARBA" id="ARBA00023211"/>
    </source>
</evidence>
<protein>
    <recommendedName>
        <fullName evidence="8">D-lyxose ketol-isomerase</fullName>
        <ecNumber evidence="8">5.3.1.15</ecNumber>
    </recommendedName>
</protein>
<dbReference type="EMBL" id="LT608328">
    <property type="protein sequence ID" value="SCM56886.1"/>
    <property type="molecule type" value="Genomic_DNA"/>
</dbReference>
<evidence type="ECO:0000256" key="2">
    <source>
        <dbReference type="ARBA" id="ARBA00022723"/>
    </source>
</evidence>
<dbReference type="Gene3D" id="2.60.120.10">
    <property type="entry name" value="Jelly Rolls"/>
    <property type="match status" value="1"/>
</dbReference>
<dbReference type="InterPro" id="IPR047581">
    <property type="entry name" value="EcSI_cupin"/>
</dbReference>
<sequence length="225" mass="25738">MKRSEINQILREAKAFLRERSFLLPPWAYWSMQEWRENRDNAEEVISSMLGWDITDFGSGDFRRRGLFLFTIRNGKPGAGNKPYAEKVMIVEENQETPMHYHWTKMEDIINRGGGNLIIELYNSTPDNRLDTTDVHFTKDGIKGRVKAGGKVILLPGESITLEQGMYHRFYGQPGKGKVLVGEVSSVNDDSADNCFFETIGRFPTIVEDEAPLYLLVNDYSTFLS</sequence>
<dbReference type="CDD" id="cd20309">
    <property type="entry name" value="cupin_EcSI"/>
    <property type="match status" value="1"/>
</dbReference>
<dbReference type="GO" id="GO:0046872">
    <property type="term" value="F:metal ion binding"/>
    <property type="evidence" value="ECO:0007669"/>
    <property type="project" value="UniProtKB-KW"/>
</dbReference>
<evidence type="ECO:0000256" key="4">
    <source>
        <dbReference type="ARBA" id="ARBA00023235"/>
    </source>
</evidence>
<keyword evidence="2" id="KW-0479">Metal-binding</keyword>
<name>A0A1G4G601_9BACT</name>
<proteinExistence type="inferred from homology"/>
<dbReference type="GO" id="GO:0047828">
    <property type="term" value="F:D-lyxose ketol-isomerase activity"/>
    <property type="evidence" value="ECO:0007669"/>
    <property type="project" value="UniProtKB-EC"/>
</dbReference>
<comment type="catalytic activity">
    <reaction evidence="6">
        <text>D-lyxose = D-xylulose</text>
        <dbReference type="Rhea" id="RHEA:14201"/>
        <dbReference type="ChEBI" id="CHEBI:16789"/>
        <dbReference type="ChEBI" id="CHEBI:17140"/>
        <dbReference type="EC" id="5.3.1.15"/>
    </reaction>
</comment>